<dbReference type="InterPro" id="IPR001734">
    <property type="entry name" value="Na/solute_symporter"/>
</dbReference>
<evidence type="ECO:0000256" key="2">
    <source>
        <dbReference type="ARBA" id="ARBA00006434"/>
    </source>
</evidence>
<evidence type="ECO:0000256" key="5">
    <source>
        <dbReference type="ARBA" id="ARBA00022692"/>
    </source>
</evidence>
<dbReference type="InterPro" id="IPR038377">
    <property type="entry name" value="Na/Glc_symporter_sf"/>
</dbReference>
<dbReference type="GO" id="GO:0005886">
    <property type="term" value="C:plasma membrane"/>
    <property type="evidence" value="ECO:0007669"/>
    <property type="project" value="UniProtKB-SubCell"/>
</dbReference>
<dbReference type="CTD" id="159963"/>
<keyword evidence="3" id="KW-0813">Transport</keyword>
<keyword evidence="8" id="KW-0406">Ion transport</keyword>
<sequence>MLIASLTHCTDAMSAFCLLSLREHLGEWEMREHLPWEPPPSSDRHSSFFGMPGQQDTGFGDRSAPHDVIFATTVNLAQTIYYEKFQTGAKLFWEKLAAMSLGHSSRPVERMMRSGVESCNQQPTLACKLHERLKKQSTGQSSSLQAQAEPCLEVVATSKRRSNSVYPSGSNRPHEAQCAQQSQRRWKFGAEPYYISSIHRPPVATHGLRNKALTEVLSPMRDCRARGFLDGEKERKKERKEGRKEGRKKERKQAGRREGDRGKEEKRETALAERLCRNGKVAGFVFKNSHTFSPFQGGLKAVVWTDAFQMVVMVVGFLTVLVQGSIHAGGLHNVLEHSANGSRLNIFDFDIDPLRRHTFWTISVGGTFTWLGIYGVNQSTIQRCISCKTEKHAKLALYFNLLGLWIILVCAVLSGLIMYSHFRDCDPWTSGIISAPDQLMPYFVMEIFATMPGLPGLFVACAFSGTLSTVAASINALATVTFEDFVKCWFPHLSDKLSTWISKGLCLLFGMICTSMAVAASLLGGVIQAALSIHGMCGGPMLGLFSLGILFPFVNWKGALGGILTGITLSFWVAIGAFIYPAPASKTWPLPLSTDQCAPSNATEVVSPGMSNRPAIAETWYSLSYLYYSAVGWLGCMAAGVIISCITGFQSGRDVPPLLIRPVCNLFCFWSKKYRTLCWCGVQHGSGTEQENLEQGSTWKPGAEPVLQNGLGRESLVHVPGYAPKDKSHDSMVVEKITHF</sequence>
<dbReference type="Proteomes" id="UP000694856">
    <property type="component" value="Chromosome 10"/>
</dbReference>
<dbReference type="NCBIfam" id="TIGR00813">
    <property type="entry name" value="sss"/>
    <property type="match status" value="1"/>
</dbReference>
<dbReference type="Gene3D" id="1.20.1730.10">
    <property type="entry name" value="Sodium/glucose cotransporter"/>
    <property type="match status" value="1"/>
</dbReference>
<keyword evidence="4" id="KW-1003">Cell membrane</keyword>
<evidence type="ECO:0000256" key="13">
    <source>
        <dbReference type="SAM" id="Phobius"/>
    </source>
</evidence>
<keyword evidence="14" id="KW-1185">Reference proteome</keyword>
<evidence type="ECO:0000256" key="7">
    <source>
        <dbReference type="ARBA" id="ARBA00023053"/>
    </source>
</evidence>
<feature type="transmembrane region" description="Helical" evidence="13">
    <location>
        <begin position="397"/>
        <end position="419"/>
    </location>
</feature>
<evidence type="ECO:0000256" key="10">
    <source>
        <dbReference type="ARBA" id="ARBA00023201"/>
    </source>
</evidence>
<evidence type="ECO:0000256" key="4">
    <source>
        <dbReference type="ARBA" id="ARBA00022475"/>
    </source>
</evidence>
<keyword evidence="5 13" id="KW-0812">Transmembrane</keyword>
<comment type="subcellular location">
    <subcellularLocation>
        <location evidence="1">Cell membrane</location>
        <topology evidence="1">Multi-pass membrane protein</topology>
    </subcellularLocation>
</comment>
<organism evidence="14 15">
    <name type="scientific">Camelus ferus</name>
    <name type="common">Wild bactrian camel</name>
    <name type="synonym">Camelus bactrianus ferus</name>
    <dbReference type="NCBI Taxonomy" id="419612"/>
    <lineage>
        <taxon>Eukaryota</taxon>
        <taxon>Metazoa</taxon>
        <taxon>Chordata</taxon>
        <taxon>Craniata</taxon>
        <taxon>Vertebrata</taxon>
        <taxon>Euteleostomi</taxon>
        <taxon>Mammalia</taxon>
        <taxon>Eutheria</taxon>
        <taxon>Laurasiatheria</taxon>
        <taxon>Artiodactyla</taxon>
        <taxon>Tylopoda</taxon>
        <taxon>Camelidae</taxon>
        <taxon>Camelus</taxon>
    </lineage>
</organism>
<accession>A0A8B8TVK0</accession>
<dbReference type="Pfam" id="PF00474">
    <property type="entry name" value="SSF"/>
    <property type="match status" value="1"/>
</dbReference>
<keyword evidence="10" id="KW-0739">Sodium transport</keyword>
<dbReference type="PANTHER" id="PTHR42985">
    <property type="entry name" value="SODIUM-COUPLED MONOCARBOXYLATE TRANSPORTER"/>
    <property type="match status" value="1"/>
</dbReference>
<evidence type="ECO:0000256" key="8">
    <source>
        <dbReference type="ARBA" id="ARBA00023065"/>
    </source>
</evidence>
<dbReference type="PANTHER" id="PTHR42985:SF15">
    <property type="entry name" value="SODIUM-COUPLED MONOCARBOXYLATE TRANSPORTER 2"/>
    <property type="match status" value="1"/>
</dbReference>
<evidence type="ECO:0000256" key="11">
    <source>
        <dbReference type="RuleBase" id="RU362091"/>
    </source>
</evidence>
<feature type="region of interest" description="Disordered" evidence="12">
    <location>
        <begin position="35"/>
        <end position="57"/>
    </location>
</feature>
<dbReference type="GO" id="GO:0070062">
    <property type="term" value="C:extracellular exosome"/>
    <property type="evidence" value="ECO:0007669"/>
    <property type="project" value="TreeGrafter"/>
</dbReference>
<protein>
    <submittedName>
        <fullName evidence="15">Sodium-coupled monocarboxylate transporter 2</fullName>
    </submittedName>
</protein>
<evidence type="ECO:0000256" key="9">
    <source>
        <dbReference type="ARBA" id="ARBA00023136"/>
    </source>
</evidence>
<dbReference type="InterPro" id="IPR051163">
    <property type="entry name" value="Sodium:Solute_Symporter_SSF"/>
</dbReference>
<evidence type="ECO:0000256" key="6">
    <source>
        <dbReference type="ARBA" id="ARBA00022989"/>
    </source>
</evidence>
<keyword evidence="9 13" id="KW-0472">Membrane</keyword>
<proteinExistence type="inferred from homology"/>
<evidence type="ECO:0000313" key="14">
    <source>
        <dbReference type="Proteomes" id="UP000694856"/>
    </source>
</evidence>
<feature type="transmembrane region" description="Helical" evidence="13">
    <location>
        <begin position="560"/>
        <end position="580"/>
    </location>
</feature>
<dbReference type="GO" id="GO:0015293">
    <property type="term" value="F:symporter activity"/>
    <property type="evidence" value="ECO:0007669"/>
    <property type="project" value="TreeGrafter"/>
</dbReference>
<gene>
    <name evidence="15" type="primary">SLC5A12</name>
</gene>
<feature type="transmembrane region" description="Helical" evidence="13">
    <location>
        <begin position="358"/>
        <end position="376"/>
    </location>
</feature>
<feature type="region of interest" description="Disordered" evidence="12">
    <location>
        <begin position="228"/>
        <end position="269"/>
    </location>
</feature>
<dbReference type="PROSITE" id="PS50283">
    <property type="entry name" value="NA_SOLUT_SYMP_3"/>
    <property type="match status" value="1"/>
</dbReference>
<dbReference type="RefSeq" id="XP_032346326.1">
    <property type="nucleotide sequence ID" value="XM_032490435.1"/>
</dbReference>
<dbReference type="GO" id="GO:0006814">
    <property type="term" value="P:sodium ion transport"/>
    <property type="evidence" value="ECO:0007669"/>
    <property type="project" value="UniProtKB-KW"/>
</dbReference>
<keyword evidence="7" id="KW-0915">Sodium</keyword>
<dbReference type="AlphaFoldDB" id="A0A8B8TVK0"/>
<reference evidence="15" key="1">
    <citation type="submission" date="2025-08" db="UniProtKB">
        <authorList>
            <consortium name="RefSeq"/>
        </authorList>
    </citation>
    <scope>IDENTIFICATION</scope>
    <source>
        <tissue evidence="15">Ear skin</tissue>
    </source>
</reference>
<comment type="similarity">
    <text evidence="2 11">Belongs to the sodium:solute symporter (SSF) (TC 2.A.21) family.</text>
</comment>
<keyword evidence="6 13" id="KW-1133">Transmembrane helix</keyword>
<name>A0A8B8TVK0_CAMFR</name>
<dbReference type="KEGG" id="cfr:102512909"/>
<feature type="transmembrane region" description="Helical" evidence="13">
    <location>
        <begin position="625"/>
        <end position="649"/>
    </location>
</feature>
<dbReference type="GeneID" id="102512909"/>
<feature type="transmembrane region" description="Helical" evidence="13">
    <location>
        <begin position="505"/>
        <end position="527"/>
    </location>
</feature>
<dbReference type="GO" id="GO:0015129">
    <property type="term" value="F:lactate transmembrane transporter activity"/>
    <property type="evidence" value="ECO:0007669"/>
    <property type="project" value="TreeGrafter"/>
</dbReference>
<evidence type="ECO:0000313" key="15">
    <source>
        <dbReference type="RefSeq" id="XP_032346326.1"/>
    </source>
</evidence>
<evidence type="ECO:0000256" key="12">
    <source>
        <dbReference type="SAM" id="MobiDB-lite"/>
    </source>
</evidence>
<feature type="transmembrane region" description="Helical" evidence="13">
    <location>
        <begin position="439"/>
        <end position="463"/>
    </location>
</feature>
<evidence type="ECO:0000256" key="3">
    <source>
        <dbReference type="ARBA" id="ARBA00022448"/>
    </source>
</evidence>
<evidence type="ECO:0000256" key="1">
    <source>
        <dbReference type="ARBA" id="ARBA00004651"/>
    </source>
</evidence>
<feature type="transmembrane region" description="Helical" evidence="13">
    <location>
        <begin position="533"/>
        <end position="553"/>
    </location>
</feature>
<feature type="region of interest" description="Disordered" evidence="12">
    <location>
        <begin position="162"/>
        <end position="182"/>
    </location>
</feature>